<sequence>MASWDKPMLDLEYQAGQTAAFKTPQDLKTAEGLWGMDKDKPDYFTALAPVITKDGWLIEEPYKITKIIRIPNHPDKGVALVGTKLEWKDFGKVKMEIGTLTNSNKFNILSVGDERFGASLDCVDCWTSGGLQLHLILETDYLSVQRADATLIASEIKAKVAIEVSVHALQEKEFRQQLSTIIGATVGPSIDLSLHKKFEAKQKIALGLEIEATLAAKTYPLDLLNLSRTDLNIPKWCLGPGFV</sequence>
<evidence type="ECO:0000313" key="2">
    <source>
        <dbReference type="Proteomes" id="UP001365542"/>
    </source>
</evidence>
<comment type="caution">
    <text evidence="1">The sequence shown here is derived from an EMBL/GenBank/DDBJ whole genome shotgun (WGS) entry which is preliminary data.</text>
</comment>
<evidence type="ECO:0000313" key="1">
    <source>
        <dbReference type="EMBL" id="KAK6540695.1"/>
    </source>
</evidence>
<organism evidence="1 2">
    <name type="scientific">Orbilia ellipsospora</name>
    <dbReference type="NCBI Taxonomy" id="2528407"/>
    <lineage>
        <taxon>Eukaryota</taxon>
        <taxon>Fungi</taxon>
        <taxon>Dikarya</taxon>
        <taxon>Ascomycota</taxon>
        <taxon>Pezizomycotina</taxon>
        <taxon>Orbiliomycetes</taxon>
        <taxon>Orbiliales</taxon>
        <taxon>Orbiliaceae</taxon>
        <taxon>Orbilia</taxon>
    </lineage>
</organism>
<gene>
    <name evidence="1" type="ORF">TWF694_008087</name>
</gene>
<name>A0AAV9XF04_9PEZI</name>
<dbReference type="EMBL" id="JAVHJO010000004">
    <property type="protein sequence ID" value="KAK6540695.1"/>
    <property type="molecule type" value="Genomic_DNA"/>
</dbReference>
<reference evidence="1 2" key="1">
    <citation type="submission" date="2019-10" db="EMBL/GenBank/DDBJ databases">
        <authorList>
            <person name="Palmer J.M."/>
        </authorList>
    </citation>
    <scope>NUCLEOTIDE SEQUENCE [LARGE SCALE GENOMIC DNA]</scope>
    <source>
        <strain evidence="1 2">TWF694</strain>
    </source>
</reference>
<proteinExistence type="predicted"/>
<dbReference type="AlphaFoldDB" id="A0AAV9XF04"/>
<accession>A0AAV9XF04</accession>
<keyword evidence="2" id="KW-1185">Reference proteome</keyword>
<protein>
    <submittedName>
        <fullName evidence="1">Uncharacterized protein</fullName>
    </submittedName>
</protein>
<dbReference type="Proteomes" id="UP001365542">
    <property type="component" value="Unassembled WGS sequence"/>
</dbReference>